<dbReference type="EMBL" id="HBEO01001491">
    <property type="protein sequence ID" value="CAD8466903.1"/>
    <property type="molecule type" value="Transcribed_RNA"/>
</dbReference>
<evidence type="ECO:0000313" key="2">
    <source>
        <dbReference type="EMBL" id="CAD8466903.1"/>
    </source>
</evidence>
<feature type="coiled-coil region" evidence="1">
    <location>
        <begin position="412"/>
        <end position="509"/>
    </location>
</feature>
<gene>
    <name evidence="2" type="ORF">HPHI1048_LOCUS1060</name>
</gene>
<dbReference type="Gene3D" id="1.20.5.340">
    <property type="match status" value="1"/>
</dbReference>
<dbReference type="AlphaFoldDB" id="A0A7S0HB96"/>
<accession>A0A7S0HB96</accession>
<sequence>MLICSESSSSQPADAYTPCRSRAYAEEGAWKPVKDGDIQGAVRWISANRHLRPFCGCGSVIPCPTSEEDAKIVRDVWRRVCKNAVQKVCSQSYSSDLKASCVELLARVLHVAEYEALTTHNLHGIQADISEFAQEMDAVPKLTEYLFDNNDDQLSFSLCLLLRVAPPEALRRLFSKDVVLKGMRHASRQIATAHSSCQEERADLTPACMLIRSLVKDPDCRHYLHSLPETENMVCTLLQTFADMASRLEEKEATKASRSGANARNKELAAGLVDLLEGLSDLLVYRVIWPDFELGNWNKSMRGVVFCLSSENVLLRKAASNFLSSFSSAMDGGQLSSASLAPGCGRDVISHQDVAIRLSLQMQRLKEKHREDVDELERSHSAIEATLTAHIASIRSKYLDAERQISIHQRKLSDGQSELEAMKEDLEDTQLKLSTCEKRKDEVEEQLANAEEELKTEKHKNEELEEELEKRHQRAETMEAELESKAQRIEELERKLALLARSHKEQSLLIDKQTEKLRASKHVQSVIQQLCGSVVIESPMHPPAVRRR</sequence>
<evidence type="ECO:0000256" key="1">
    <source>
        <dbReference type="SAM" id="Coils"/>
    </source>
</evidence>
<feature type="coiled-coil region" evidence="1">
    <location>
        <begin position="359"/>
        <end position="386"/>
    </location>
</feature>
<keyword evidence="1" id="KW-0175">Coiled coil</keyword>
<organism evidence="2">
    <name type="scientific">Hanusia phi</name>
    <dbReference type="NCBI Taxonomy" id="3032"/>
    <lineage>
        <taxon>Eukaryota</taxon>
        <taxon>Cryptophyceae</taxon>
        <taxon>Pyrenomonadales</taxon>
        <taxon>Geminigeraceae</taxon>
        <taxon>Hanusia</taxon>
    </lineage>
</organism>
<protein>
    <submittedName>
        <fullName evidence="2">Uncharacterized protein</fullName>
    </submittedName>
</protein>
<proteinExistence type="predicted"/>
<reference evidence="2" key="1">
    <citation type="submission" date="2021-01" db="EMBL/GenBank/DDBJ databases">
        <authorList>
            <person name="Corre E."/>
            <person name="Pelletier E."/>
            <person name="Niang G."/>
            <person name="Scheremetjew M."/>
            <person name="Finn R."/>
            <person name="Kale V."/>
            <person name="Holt S."/>
            <person name="Cochrane G."/>
            <person name="Meng A."/>
            <person name="Brown T."/>
            <person name="Cohen L."/>
        </authorList>
    </citation>
    <scope>NUCLEOTIDE SEQUENCE</scope>
    <source>
        <strain evidence="2">CCMP325</strain>
    </source>
</reference>
<dbReference type="SUPFAM" id="SSF57997">
    <property type="entry name" value="Tropomyosin"/>
    <property type="match status" value="1"/>
</dbReference>
<name>A0A7S0HB96_9CRYP</name>